<gene>
    <name evidence="1" type="ORF">Tci_836460</name>
</gene>
<dbReference type="AlphaFoldDB" id="A0A699QAS3"/>
<dbReference type="InterPro" id="IPR027056">
    <property type="entry name" value="Gluconate_2DH_su3"/>
</dbReference>
<reference evidence="1" key="1">
    <citation type="journal article" date="2019" name="Sci. Rep.">
        <title>Draft genome of Tanacetum cinerariifolium, the natural source of mosquito coil.</title>
        <authorList>
            <person name="Yamashiro T."/>
            <person name="Shiraishi A."/>
            <person name="Satake H."/>
            <person name="Nakayama K."/>
        </authorList>
    </citation>
    <scope>NUCLEOTIDE SEQUENCE</scope>
</reference>
<sequence length="163" mass="17588">MTEKSKGFTRRQLLKSSAASLAVGAAATAKAATVVGVPQWVPFDHNGPMHYDTPGWQFFSAAEATAVEAIVARLIPADELSVSGKDAGCAVFIDRQLAGEYGTFSRLYMQGPFEKGTPMQGDQSPLVPRDRYRLGLAGLDTYCQKQFQKGFAALAPEEQDKVL</sequence>
<proteinExistence type="predicted"/>
<dbReference type="Pfam" id="PF13618">
    <property type="entry name" value="Gluconate_2-dh3"/>
    <property type="match status" value="1"/>
</dbReference>
<protein>
    <recommendedName>
        <fullName evidence="2">Gluconate 2-dehydrogenase subunit 3 family protein</fullName>
    </recommendedName>
</protein>
<organism evidence="1">
    <name type="scientific">Tanacetum cinerariifolium</name>
    <name type="common">Dalmatian daisy</name>
    <name type="synonym">Chrysanthemum cinerariifolium</name>
    <dbReference type="NCBI Taxonomy" id="118510"/>
    <lineage>
        <taxon>Eukaryota</taxon>
        <taxon>Viridiplantae</taxon>
        <taxon>Streptophyta</taxon>
        <taxon>Embryophyta</taxon>
        <taxon>Tracheophyta</taxon>
        <taxon>Spermatophyta</taxon>
        <taxon>Magnoliopsida</taxon>
        <taxon>eudicotyledons</taxon>
        <taxon>Gunneridae</taxon>
        <taxon>Pentapetalae</taxon>
        <taxon>asterids</taxon>
        <taxon>campanulids</taxon>
        <taxon>Asterales</taxon>
        <taxon>Asteraceae</taxon>
        <taxon>Asteroideae</taxon>
        <taxon>Anthemideae</taxon>
        <taxon>Anthemidinae</taxon>
        <taxon>Tanacetum</taxon>
    </lineage>
</organism>
<dbReference type="InterPro" id="IPR006311">
    <property type="entry name" value="TAT_signal"/>
</dbReference>
<dbReference type="EMBL" id="BKCJ011002507">
    <property type="protein sequence ID" value="GFC64490.1"/>
    <property type="molecule type" value="Genomic_DNA"/>
</dbReference>
<comment type="caution">
    <text evidence="1">The sequence shown here is derived from an EMBL/GenBank/DDBJ whole genome shotgun (WGS) entry which is preliminary data.</text>
</comment>
<accession>A0A699QAS3</accession>
<evidence type="ECO:0008006" key="2">
    <source>
        <dbReference type="Google" id="ProtNLM"/>
    </source>
</evidence>
<evidence type="ECO:0000313" key="1">
    <source>
        <dbReference type="EMBL" id="GFC64490.1"/>
    </source>
</evidence>
<feature type="non-terminal residue" evidence="1">
    <location>
        <position position="163"/>
    </location>
</feature>
<name>A0A699QAS3_TANCI</name>
<dbReference type="PROSITE" id="PS51318">
    <property type="entry name" value="TAT"/>
    <property type="match status" value="1"/>
</dbReference>